<comment type="caution">
    <text evidence="2">The sequence shown here is derived from an EMBL/GenBank/DDBJ whole genome shotgun (WGS) entry which is preliminary data.</text>
</comment>
<proteinExistence type="predicted"/>
<dbReference type="PANTHER" id="PTHR21666:SF285">
    <property type="entry name" value="M23 FAMILY METALLOPEPTIDASE"/>
    <property type="match status" value="1"/>
</dbReference>
<dbReference type="AlphaFoldDB" id="A4BI84"/>
<dbReference type="InterPro" id="IPR050570">
    <property type="entry name" value="Cell_wall_metabolism_enzyme"/>
</dbReference>
<accession>A4BI84</accession>
<dbReference type="InterPro" id="IPR011055">
    <property type="entry name" value="Dup_hybrid_motif"/>
</dbReference>
<evidence type="ECO:0000259" key="1">
    <source>
        <dbReference type="Pfam" id="PF01551"/>
    </source>
</evidence>
<dbReference type="Proteomes" id="UP000005953">
    <property type="component" value="Unassembled WGS sequence"/>
</dbReference>
<dbReference type="HOGENOM" id="CLU_029425_5_5_6"/>
<sequence length="278" mass="30065">MLINPMRIVLILAMLFTCFPALSSTKLMMVMQIEAVAGGYAIIQAKPGVTLYLRDQEIFTDSEGFAGIGFSRDAGGLYDLVAKASDGRQETETIWVASRQFNVQYVNGVESSRVTPPASVTERIQREAEQVWRARQGGHDLNHWREDTFIAPISGPVTGVYGSQRFYNGEPRSPHWGIDYAAPQGTPVKTPAGGTVVLAEPDLYYSGGTVIVDHGGGLSSSFLHLSQLGVKVGDRLSQGDIIGAVGSTGRSTGPHLDWRMNLHGERVDAALWLTDAAD</sequence>
<organism evidence="2 3">
    <name type="scientific">Reinekea blandensis MED297</name>
    <dbReference type="NCBI Taxonomy" id="314283"/>
    <lineage>
        <taxon>Bacteria</taxon>
        <taxon>Pseudomonadati</taxon>
        <taxon>Pseudomonadota</taxon>
        <taxon>Gammaproteobacteria</taxon>
        <taxon>Oceanospirillales</taxon>
        <taxon>Saccharospirillaceae</taxon>
        <taxon>Reinekea</taxon>
    </lineage>
</organism>
<reference evidence="2 3" key="1">
    <citation type="submission" date="2006-02" db="EMBL/GenBank/DDBJ databases">
        <authorList>
            <person name="Pinhassi J."/>
            <person name="Pedros-Alio C."/>
            <person name="Ferriera S."/>
            <person name="Johnson J."/>
            <person name="Kravitz S."/>
            <person name="Halpern A."/>
            <person name="Remington K."/>
            <person name="Beeson K."/>
            <person name="Tran B."/>
            <person name="Rogers Y.-H."/>
            <person name="Friedman R."/>
            <person name="Venter J.C."/>
        </authorList>
    </citation>
    <scope>NUCLEOTIDE SEQUENCE [LARGE SCALE GENOMIC DNA]</scope>
    <source>
        <strain evidence="2 3">MED297</strain>
    </source>
</reference>
<dbReference type="InterPro" id="IPR016047">
    <property type="entry name" value="M23ase_b-sheet_dom"/>
</dbReference>
<dbReference type="SUPFAM" id="SSF51261">
    <property type="entry name" value="Duplicated hybrid motif"/>
    <property type="match status" value="1"/>
</dbReference>
<protein>
    <submittedName>
        <fullName evidence="2">Metalloendopeptidase-like membrane protein</fullName>
    </submittedName>
</protein>
<evidence type="ECO:0000313" key="3">
    <source>
        <dbReference type="Proteomes" id="UP000005953"/>
    </source>
</evidence>
<dbReference type="GO" id="GO:0004222">
    <property type="term" value="F:metalloendopeptidase activity"/>
    <property type="evidence" value="ECO:0007669"/>
    <property type="project" value="TreeGrafter"/>
</dbReference>
<dbReference type="Pfam" id="PF01551">
    <property type="entry name" value="Peptidase_M23"/>
    <property type="match status" value="1"/>
</dbReference>
<keyword evidence="3" id="KW-1185">Reference proteome</keyword>
<evidence type="ECO:0000313" key="2">
    <source>
        <dbReference type="EMBL" id="EAR08227.1"/>
    </source>
</evidence>
<dbReference type="FunFam" id="2.70.70.10:FF:000019">
    <property type="entry name" value="M23 family peptidase"/>
    <property type="match status" value="1"/>
</dbReference>
<name>A4BI84_9GAMM</name>
<gene>
    <name evidence="2" type="ORF">MED297_14850</name>
</gene>
<feature type="domain" description="M23ase beta-sheet core" evidence="1">
    <location>
        <begin position="174"/>
        <end position="268"/>
    </location>
</feature>
<dbReference type="CDD" id="cd12797">
    <property type="entry name" value="M23_peptidase"/>
    <property type="match status" value="1"/>
</dbReference>
<dbReference type="PANTHER" id="PTHR21666">
    <property type="entry name" value="PEPTIDASE-RELATED"/>
    <property type="match status" value="1"/>
</dbReference>
<dbReference type="Gene3D" id="2.70.70.10">
    <property type="entry name" value="Glucose Permease (Domain IIA)"/>
    <property type="match status" value="1"/>
</dbReference>
<dbReference type="STRING" id="314283.MED297_14850"/>
<dbReference type="EMBL" id="AAOE01000024">
    <property type="protein sequence ID" value="EAR08227.1"/>
    <property type="molecule type" value="Genomic_DNA"/>
</dbReference>